<sequence length="542" mass="59577">MNLGTESILKLVRPKTEKPGNPGPILADIYKAMRAIGFYPEGHPKREEIVANVYNTLGHFVQEKELALTISRAGFSSAGEPIKAELNQMVVSLAAELFIRRIQQLTFLPDLSLDDLRAFLHLLSMDQKNLALSGGMAQLMPARGIRTIWANEIDLSVIWEKRQALEEKIESGDALAKTGEEGPERAEGEEGAYPADSGNTDTDTLMELLARMDRETDDNRYQQLARNLASKAEGFKEKAVCAPLFLVLHALLQHNEDTNRSQVQRDYAVFTLEQIAEGVTIDFLLQHLESKSPLETAKIYPILKKLGAKIAYVIIQRLCLADGLHARKSLAAALLAIGQPAVPPLLAMLKDERWYVVRNMVAILGQIGCRDSANAFRPALYHGDQRVRKETIHALVKIGGKDAESMIIELIEDADPAIVLHAIMSLGLLKSDAAVQLLIQIIEKSDFFSRQIKVKKEAIIALGRIGDRRAVTPLLSLLGSNSWLPWSKWDEMKIVAATALGRLGDEAALPSLNACAARGGSLGKACSDAVDNIERVAEGLYE</sequence>
<dbReference type="InterPro" id="IPR016024">
    <property type="entry name" value="ARM-type_fold"/>
</dbReference>
<evidence type="ECO:0000313" key="3">
    <source>
        <dbReference type="Proteomes" id="UP000007721"/>
    </source>
</evidence>
<name>B9M722_GEODF</name>
<dbReference type="PANTHER" id="PTHR12697">
    <property type="entry name" value="PBS LYASE HEAT-LIKE PROTEIN"/>
    <property type="match status" value="1"/>
</dbReference>
<dbReference type="SUPFAM" id="SSF48371">
    <property type="entry name" value="ARM repeat"/>
    <property type="match status" value="1"/>
</dbReference>
<evidence type="ECO:0000256" key="1">
    <source>
        <dbReference type="SAM" id="MobiDB-lite"/>
    </source>
</evidence>
<accession>B9M722</accession>
<dbReference type="OrthoDB" id="9766168at2"/>
<feature type="region of interest" description="Disordered" evidence="1">
    <location>
        <begin position="170"/>
        <end position="200"/>
    </location>
</feature>
<dbReference type="KEGG" id="geo:Geob_3704"/>
<dbReference type="Proteomes" id="UP000007721">
    <property type="component" value="Chromosome"/>
</dbReference>
<dbReference type="InterPro" id="IPR004155">
    <property type="entry name" value="PBS_lyase_HEAT"/>
</dbReference>
<reference evidence="2 3" key="1">
    <citation type="submission" date="2009-01" db="EMBL/GenBank/DDBJ databases">
        <title>Complete sequence of Geobacter sp. FRC-32.</title>
        <authorList>
            <consortium name="US DOE Joint Genome Institute"/>
            <person name="Lucas S."/>
            <person name="Copeland A."/>
            <person name="Lapidus A."/>
            <person name="Glavina del Rio T."/>
            <person name="Dalin E."/>
            <person name="Tice H."/>
            <person name="Bruce D."/>
            <person name="Goodwin L."/>
            <person name="Pitluck S."/>
            <person name="Saunders E."/>
            <person name="Brettin T."/>
            <person name="Detter J.C."/>
            <person name="Han C."/>
            <person name="Larimer F."/>
            <person name="Land M."/>
            <person name="Hauser L."/>
            <person name="Kyrpides N."/>
            <person name="Ovchinnikova G."/>
            <person name="Kostka J."/>
            <person name="Richardson P."/>
        </authorList>
    </citation>
    <scope>NUCLEOTIDE SEQUENCE [LARGE SCALE GENOMIC DNA]</scope>
    <source>
        <strain evidence="3">DSM 22248 / JCM 15807 / FRC-32</strain>
    </source>
</reference>
<proteinExistence type="predicted"/>
<evidence type="ECO:0000313" key="2">
    <source>
        <dbReference type="EMBL" id="ACM22043.1"/>
    </source>
</evidence>
<dbReference type="AlphaFoldDB" id="B9M722"/>
<protein>
    <submittedName>
        <fullName evidence="2">HEAT-like repeat-containing protein</fullName>
    </submittedName>
</protein>
<dbReference type="RefSeq" id="WP_012648769.1">
    <property type="nucleotide sequence ID" value="NC_011979.1"/>
</dbReference>
<dbReference type="HOGENOM" id="CLU_503296_0_0_7"/>
<organism evidence="2 3">
    <name type="scientific">Geotalea daltonii (strain DSM 22248 / JCM 15807 / FRC-32)</name>
    <name type="common">Geobacter daltonii</name>
    <dbReference type="NCBI Taxonomy" id="316067"/>
    <lineage>
        <taxon>Bacteria</taxon>
        <taxon>Pseudomonadati</taxon>
        <taxon>Thermodesulfobacteriota</taxon>
        <taxon>Desulfuromonadia</taxon>
        <taxon>Geobacterales</taxon>
        <taxon>Geobacteraceae</taxon>
        <taxon>Geotalea</taxon>
    </lineage>
</organism>
<dbReference type="InterPro" id="IPR011989">
    <property type="entry name" value="ARM-like"/>
</dbReference>
<dbReference type="EMBL" id="CP001390">
    <property type="protein sequence ID" value="ACM22043.1"/>
    <property type="molecule type" value="Genomic_DNA"/>
</dbReference>
<dbReference type="Pfam" id="PF13646">
    <property type="entry name" value="HEAT_2"/>
    <property type="match status" value="2"/>
</dbReference>
<dbReference type="PANTHER" id="PTHR12697:SF38">
    <property type="entry name" value="PBS LYASE HEAT DOMAIN PROTEIN REPEAT-CONTAINING PROTEIN"/>
    <property type="match status" value="1"/>
</dbReference>
<dbReference type="SMART" id="SM00567">
    <property type="entry name" value="EZ_HEAT"/>
    <property type="match status" value="7"/>
</dbReference>
<dbReference type="GO" id="GO:0016491">
    <property type="term" value="F:oxidoreductase activity"/>
    <property type="evidence" value="ECO:0007669"/>
    <property type="project" value="TreeGrafter"/>
</dbReference>
<keyword evidence="3" id="KW-1185">Reference proteome</keyword>
<dbReference type="STRING" id="316067.Geob_3704"/>
<dbReference type="Gene3D" id="1.25.10.10">
    <property type="entry name" value="Leucine-rich Repeat Variant"/>
    <property type="match status" value="2"/>
</dbReference>
<dbReference type="eggNOG" id="COG1413">
    <property type="taxonomic scope" value="Bacteria"/>
</dbReference>
<feature type="compositionally biased region" description="Basic and acidic residues" evidence="1">
    <location>
        <begin position="178"/>
        <end position="188"/>
    </location>
</feature>
<gene>
    <name evidence="2" type="ordered locus">Geob_3704</name>
</gene>